<sequence>MLPLIFISIFILSFSDVLTEKHSRPLKSGEISINVQNEQDLAILLKNVSDINISGSPGFISAYGPDAFPVLCGQMGSSTGIYHPIAVASRLGAGKLLGTTHDGFLIPETPTATSDRNKFVLNSIHWTSQTPNPVVAVIRDEEDSFVSYLQNSSIPAIRIPVAELTGVAQLKKFDVVIVKEFFGPTYAPIFTEYVEMGGGLIICLTSWAYYYFMQVPGHFGTNFPANMISTKAGFAWHGDALADPTTPHKTYNASTALLENTKRHKILPKLEASLYQPKKIR</sequence>
<proteinExistence type="predicted"/>
<evidence type="ECO:0000313" key="2">
    <source>
        <dbReference type="EMBL" id="CAG7731638.1"/>
    </source>
</evidence>
<dbReference type="AlphaFoldDB" id="A0A8J2K8L6"/>
<feature type="signal peptide" evidence="1">
    <location>
        <begin position="1"/>
        <end position="19"/>
    </location>
</feature>
<name>A0A8J2K8L6_9HEXA</name>
<keyword evidence="3" id="KW-1185">Reference proteome</keyword>
<reference evidence="2" key="1">
    <citation type="submission" date="2021-06" db="EMBL/GenBank/DDBJ databases">
        <authorList>
            <person name="Hodson N. C."/>
            <person name="Mongue J. A."/>
            <person name="Jaron S. K."/>
        </authorList>
    </citation>
    <scope>NUCLEOTIDE SEQUENCE</scope>
</reference>
<organism evidence="2 3">
    <name type="scientific">Allacma fusca</name>
    <dbReference type="NCBI Taxonomy" id="39272"/>
    <lineage>
        <taxon>Eukaryota</taxon>
        <taxon>Metazoa</taxon>
        <taxon>Ecdysozoa</taxon>
        <taxon>Arthropoda</taxon>
        <taxon>Hexapoda</taxon>
        <taxon>Collembola</taxon>
        <taxon>Symphypleona</taxon>
        <taxon>Sminthuridae</taxon>
        <taxon>Allacma</taxon>
    </lineage>
</organism>
<dbReference type="OrthoDB" id="10260387at2759"/>
<gene>
    <name evidence="2" type="ORF">AFUS01_LOCUS20214</name>
</gene>
<dbReference type="Proteomes" id="UP000708208">
    <property type="component" value="Unassembled WGS sequence"/>
</dbReference>
<protein>
    <submittedName>
        <fullName evidence="2">Uncharacterized protein</fullName>
    </submittedName>
</protein>
<keyword evidence="1" id="KW-0732">Signal</keyword>
<feature type="chain" id="PRO_5035178322" evidence="1">
    <location>
        <begin position="20"/>
        <end position="281"/>
    </location>
</feature>
<comment type="caution">
    <text evidence="2">The sequence shown here is derived from an EMBL/GenBank/DDBJ whole genome shotgun (WGS) entry which is preliminary data.</text>
</comment>
<accession>A0A8J2K8L6</accession>
<dbReference type="EMBL" id="CAJVCH010216698">
    <property type="protein sequence ID" value="CAG7731638.1"/>
    <property type="molecule type" value="Genomic_DNA"/>
</dbReference>
<evidence type="ECO:0000256" key="1">
    <source>
        <dbReference type="SAM" id="SignalP"/>
    </source>
</evidence>
<evidence type="ECO:0000313" key="3">
    <source>
        <dbReference type="Proteomes" id="UP000708208"/>
    </source>
</evidence>